<protein>
    <recommendedName>
        <fullName evidence="2">PWWP domain-containing protein</fullName>
    </recommendedName>
</protein>
<dbReference type="PANTHER" id="PTHR10688">
    <property type="entry name" value="PWWP DOMAIN-CONTAINING PROTEIN"/>
    <property type="match status" value="1"/>
</dbReference>
<dbReference type="Proteomes" id="UP001642360">
    <property type="component" value="Unassembled WGS sequence"/>
</dbReference>
<dbReference type="SMART" id="SM00293">
    <property type="entry name" value="PWWP"/>
    <property type="match status" value="1"/>
</dbReference>
<dbReference type="InterPro" id="IPR052657">
    <property type="entry name" value="PDP_family_Arabidopsis"/>
</dbReference>
<evidence type="ECO:0000259" key="2">
    <source>
        <dbReference type="PROSITE" id="PS50812"/>
    </source>
</evidence>
<feature type="compositionally biased region" description="Basic and acidic residues" evidence="1">
    <location>
        <begin position="486"/>
        <end position="504"/>
    </location>
</feature>
<reference evidence="3 4" key="1">
    <citation type="submission" date="2024-02" db="EMBL/GenBank/DDBJ databases">
        <authorList>
            <person name="Vignale AGUSTIN F."/>
            <person name="Sosa J E."/>
            <person name="Modenutti C."/>
        </authorList>
    </citation>
    <scope>NUCLEOTIDE SEQUENCE [LARGE SCALE GENOMIC DNA]</scope>
</reference>
<gene>
    <name evidence="3" type="ORF">ILEXP_LOCUS23441</name>
</gene>
<feature type="region of interest" description="Disordered" evidence="1">
    <location>
        <begin position="1"/>
        <end position="55"/>
    </location>
</feature>
<dbReference type="CDD" id="cd05162">
    <property type="entry name" value="PWWP"/>
    <property type="match status" value="1"/>
</dbReference>
<feature type="compositionally biased region" description="Basic and acidic residues" evidence="1">
    <location>
        <begin position="588"/>
        <end position="598"/>
    </location>
</feature>
<dbReference type="Pfam" id="PF00855">
    <property type="entry name" value="PWWP"/>
    <property type="match status" value="1"/>
</dbReference>
<organism evidence="3 4">
    <name type="scientific">Ilex paraguariensis</name>
    <name type="common">yerba mate</name>
    <dbReference type="NCBI Taxonomy" id="185542"/>
    <lineage>
        <taxon>Eukaryota</taxon>
        <taxon>Viridiplantae</taxon>
        <taxon>Streptophyta</taxon>
        <taxon>Embryophyta</taxon>
        <taxon>Tracheophyta</taxon>
        <taxon>Spermatophyta</taxon>
        <taxon>Magnoliopsida</taxon>
        <taxon>eudicotyledons</taxon>
        <taxon>Gunneridae</taxon>
        <taxon>Pentapetalae</taxon>
        <taxon>asterids</taxon>
        <taxon>campanulids</taxon>
        <taxon>Aquifoliales</taxon>
        <taxon>Aquifoliaceae</taxon>
        <taxon>Ilex</taxon>
    </lineage>
</organism>
<accession>A0ABC8SCX2</accession>
<dbReference type="SUPFAM" id="SSF63748">
    <property type="entry name" value="Tudor/PWWP/MBT"/>
    <property type="match status" value="1"/>
</dbReference>
<evidence type="ECO:0000313" key="3">
    <source>
        <dbReference type="EMBL" id="CAK9155056.1"/>
    </source>
</evidence>
<feature type="region of interest" description="Disordered" evidence="1">
    <location>
        <begin position="486"/>
        <end position="611"/>
    </location>
</feature>
<feature type="region of interest" description="Disordered" evidence="1">
    <location>
        <begin position="676"/>
        <end position="709"/>
    </location>
</feature>
<feature type="region of interest" description="Disordered" evidence="1">
    <location>
        <begin position="925"/>
        <end position="948"/>
    </location>
</feature>
<feature type="domain" description="PWWP" evidence="2">
    <location>
        <begin position="236"/>
        <end position="297"/>
    </location>
</feature>
<dbReference type="AlphaFoldDB" id="A0ABC8SCX2"/>
<feature type="compositionally biased region" description="Basic and acidic residues" evidence="1">
    <location>
        <begin position="564"/>
        <end position="573"/>
    </location>
</feature>
<name>A0ABC8SCX2_9AQUA</name>
<dbReference type="PROSITE" id="PS50812">
    <property type="entry name" value="PWWP"/>
    <property type="match status" value="1"/>
</dbReference>
<evidence type="ECO:0000256" key="1">
    <source>
        <dbReference type="SAM" id="MobiDB-lite"/>
    </source>
</evidence>
<dbReference type="PANTHER" id="PTHR10688:SF3">
    <property type="entry name" value="PWWP DOMAIN-CONTAINING PROTEIN 6"/>
    <property type="match status" value="1"/>
</dbReference>
<comment type="caution">
    <text evidence="3">The sequence shown here is derived from an EMBL/GenBank/DDBJ whole genome shotgun (WGS) entry which is preliminary data.</text>
</comment>
<dbReference type="InterPro" id="IPR000313">
    <property type="entry name" value="PWWP_dom"/>
</dbReference>
<dbReference type="Gene3D" id="2.30.30.140">
    <property type="match status" value="1"/>
</dbReference>
<keyword evidence="4" id="KW-1185">Reference proteome</keyword>
<feature type="region of interest" description="Disordered" evidence="1">
    <location>
        <begin position="765"/>
        <end position="813"/>
    </location>
</feature>
<feature type="region of interest" description="Disordered" evidence="1">
    <location>
        <begin position="171"/>
        <end position="229"/>
    </location>
</feature>
<sequence length="1001" mass="109750">MATLEEAKMRGTNLAEDAVVGEPAESETLMAGSAEGQTGSKPGPDENGVRVSVGNKEGLNGDIVSGDGSVVVVTRRVVETDRISVETSFGRQSRGLFGGGEETLKGLDSVSEVEKNEGQKIGVGGDSSVFTGVGSDRKLEFCNGNGISLLLEVHGSLESVNCDSEKKCGYGDGKGLLPQNGENPGEKIGERSRKKYMKGKGGEKEEDGEVVNQDNKEEDEDNGGEGVGAQEHVYSVGDLVWGKIRSHPWWPGQIYNPFDASENANKLKQKDRLLVAYFGDSSFSWCSPSQLKPFVENFKEMSKQSNSNSFVNAVQKALEEMGRVVELGMTCSCVPDKDLIGLTRSVTVNAGIRTGVLVPQGDTGKLSSSWLEPVELIANIRYLAVAFSVTCKLELTLLKSLLSAFYRAKGVYSLPVYYEPQAIEGLDDNSGNGVLAMNEVRDPMQGPIEEDWLSSPVCRAEYHEISEDKLYRRRKQKSVAELMKEDMTTEPKDKKWSMTKDGTHPGKAMSGKKRAKMGGTDKAESHGAGGLTSSGRKRGMKMDEIYESSQGKEDKVCSVENGGWDEKEDKESLVARGRKRNGVSGVENVDRDTKEETKNISSPRERKKSKYLTSPFTSPIWRVRNSSFKRVSEIEAEGIAKIARMGERMTKAAGQLTGSPPIVKCSDEKFQKKQSKELSDGCDTSGSSCPQTTEQDQDQEQEPKKITFPIDGNASVTKMLFLVRSVAVNSLHLRDKRSLATITGFVSTFRSSVYLNGSNYKIYHKRQHGRKRKSLNSEPGPQGEDLDHTVCESPESKSLRRRNEKNEQRNLCGPKLKKAANVSGLKTNDKEADKDASPPVALMVSFPPGFSLPSKDDLIKIFSKFGSLNEKETDILYNSYCGQVVFLRTSDAEEALSLVLKNSPFGAANVNYRLQYPSAALSARKASSPLKKTPANQVSSRQSDDDGVSQVGFIRQKLQMLTSMLENYDGEISHEMKSRLEDEMKCLLEKVSTMTETTTSS</sequence>
<dbReference type="EMBL" id="CAUOFW020002630">
    <property type="protein sequence ID" value="CAK9155056.1"/>
    <property type="molecule type" value="Genomic_DNA"/>
</dbReference>
<feature type="compositionally biased region" description="Basic residues" evidence="1">
    <location>
        <begin position="765"/>
        <end position="774"/>
    </location>
</feature>
<proteinExistence type="predicted"/>
<feature type="compositionally biased region" description="Basic and acidic residues" evidence="1">
    <location>
        <begin position="540"/>
        <end position="557"/>
    </location>
</feature>
<evidence type="ECO:0000313" key="4">
    <source>
        <dbReference type="Proteomes" id="UP001642360"/>
    </source>
</evidence>
<feature type="compositionally biased region" description="Basic and acidic residues" evidence="1">
    <location>
        <begin position="785"/>
        <end position="798"/>
    </location>
</feature>